<evidence type="ECO:0000313" key="5">
    <source>
        <dbReference type="EMBL" id="QLG27089.1"/>
    </source>
</evidence>
<dbReference type="GO" id="GO:0006281">
    <property type="term" value="P:DNA repair"/>
    <property type="evidence" value="ECO:0007669"/>
    <property type="project" value="UniProtKB-UniRule"/>
</dbReference>
<evidence type="ECO:0000259" key="4">
    <source>
        <dbReference type="PROSITE" id="PS50173"/>
    </source>
</evidence>
<keyword evidence="2 5" id="KW-0548">Nucleotidyltransferase</keyword>
<dbReference type="RefSeq" id="WP_179168664.1">
    <property type="nucleotide sequence ID" value="NZ_CP058529.1"/>
</dbReference>
<dbReference type="Pfam" id="PF00817">
    <property type="entry name" value="IMS"/>
    <property type="match status" value="1"/>
</dbReference>
<dbReference type="GO" id="GO:0005737">
    <property type="term" value="C:cytoplasm"/>
    <property type="evidence" value="ECO:0007669"/>
    <property type="project" value="UniProtKB-SubCell"/>
</dbReference>
<dbReference type="GeneID" id="56028329"/>
<feature type="active site" evidence="2">
    <location>
        <position position="138"/>
    </location>
</feature>
<dbReference type="GO" id="GO:0006261">
    <property type="term" value="P:DNA-templated DNA replication"/>
    <property type="evidence" value="ECO:0007669"/>
    <property type="project" value="UniProtKB-UniRule"/>
</dbReference>
<feature type="region of interest" description="Disordered" evidence="3">
    <location>
        <begin position="241"/>
        <end position="298"/>
    </location>
</feature>
<feature type="site" description="Substrate discrimination" evidence="2">
    <location>
        <position position="27"/>
    </location>
</feature>
<dbReference type="NCBIfam" id="NF002677">
    <property type="entry name" value="PRK02406.1"/>
    <property type="match status" value="1"/>
</dbReference>
<reference evidence="5 6" key="1">
    <citation type="submission" date="2020-07" db="EMBL/GenBank/DDBJ databases">
        <title>Gai3-2, isolated from salt lake.</title>
        <authorList>
            <person name="Cui H."/>
            <person name="Shi X."/>
        </authorList>
    </citation>
    <scope>NUCLEOTIDE SEQUENCE [LARGE SCALE GENOMIC DNA]</scope>
    <source>
        <strain evidence="5 6">Gai3-2</strain>
    </source>
</reference>
<keyword evidence="2 5" id="KW-0808">Transferase</keyword>
<comment type="catalytic activity">
    <reaction evidence="2">
        <text>DNA(n) + a 2'-deoxyribonucleoside 5'-triphosphate = DNA(n+1) + diphosphate</text>
        <dbReference type="Rhea" id="RHEA:22508"/>
        <dbReference type="Rhea" id="RHEA-COMP:17339"/>
        <dbReference type="Rhea" id="RHEA-COMP:17340"/>
        <dbReference type="ChEBI" id="CHEBI:33019"/>
        <dbReference type="ChEBI" id="CHEBI:61560"/>
        <dbReference type="ChEBI" id="CHEBI:173112"/>
        <dbReference type="EC" id="2.7.7.7"/>
    </reaction>
</comment>
<dbReference type="KEGG" id="halg:HUG10_05810"/>
<name>A0A7D5GWP3_9EURY</name>
<keyword evidence="2" id="KW-0227">DNA damage</keyword>
<dbReference type="InterPro" id="IPR036775">
    <property type="entry name" value="DNA_pol_Y-fam_lit_finger_sf"/>
</dbReference>
<gene>
    <name evidence="5" type="primary">dinB</name>
    <name evidence="2" type="synonym">dbh</name>
    <name evidence="5" type="ORF">HUG10_05810</name>
</gene>
<dbReference type="GO" id="GO:0003684">
    <property type="term" value="F:damaged DNA binding"/>
    <property type="evidence" value="ECO:0007669"/>
    <property type="project" value="InterPro"/>
</dbReference>
<evidence type="ECO:0000313" key="6">
    <source>
        <dbReference type="Proteomes" id="UP000509750"/>
    </source>
</evidence>
<feature type="region of interest" description="Disordered" evidence="3">
    <location>
        <begin position="392"/>
        <end position="486"/>
    </location>
</feature>
<feature type="compositionally biased region" description="Gly residues" evidence="3">
    <location>
        <begin position="392"/>
        <end position="403"/>
    </location>
</feature>
<evidence type="ECO:0000256" key="1">
    <source>
        <dbReference type="ARBA" id="ARBA00010945"/>
    </source>
</evidence>
<comment type="subunit">
    <text evidence="2">Monomer.</text>
</comment>
<keyword evidence="2" id="KW-0234">DNA repair</keyword>
<comment type="subcellular location">
    <subcellularLocation>
        <location evidence="2">Cytoplasm</location>
    </subcellularLocation>
</comment>
<dbReference type="SUPFAM" id="SSF100879">
    <property type="entry name" value="Lesion bypass DNA polymerase (Y-family), little finger domain"/>
    <property type="match status" value="1"/>
</dbReference>
<dbReference type="InterPro" id="IPR001126">
    <property type="entry name" value="UmuC"/>
</dbReference>
<dbReference type="PANTHER" id="PTHR11076:SF33">
    <property type="entry name" value="DNA POLYMERASE KAPPA"/>
    <property type="match status" value="1"/>
</dbReference>
<accession>A0A7D5GWP3</accession>
<dbReference type="HAMAP" id="MF_01113">
    <property type="entry name" value="DNApol_IV"/>
    <property type="match status" value="1"/>
</dbReference>
<proteinExistence type="inferred from homology"/>
<feature type="compositionally biased region" description="Low complexity" evidence="3">
    <location>
        <begin position="413"/>
        <end position="431"/>
    </location>
</feature>
<evidence type="ECO:0000256" key="3">
    <source>
        <dbReference type="SAM" id="MobiDB-lite"/>
    </source>
</evidence>
<dbReference type="CDD" id="cd03586">
    <property type="entry name" value="PolY_Pol_IV_kappa"/>
    <property type="match status" value="1"/>
</dbReference>
<keyword evidence="2" id="KW-0479">Metal-binding</keyword>
<sequence>MDGTLPGAPTDDGGERVVLHVDMDCFYASCERLREPALRGEPVVVGMGYEAGETIGAVATASYEAREFGVESAQPISGALERLPRMVDADADDPDAPDPAEAGFYRPVNMEFYKSVAAAVKEVLHDCADVVREVSIDEAYLDVTERTAWTDAPNGDRTLAEGFARHVKGRIDREVGVVASVGVAPNMATAKIASDFDKPDGLTVVRPGEIESFLAPLPVEDIHGVGPVTARELGNHGIETAGDLAEADPNDLTDRFGDRGRELYDRARGRDDREVTPTGRPKSLSRESAFAEPTDDPEEHAEVVHALAADVAERARSRDAMYRTIGIKAVTPPYDVNTRAESLSGPVDDPDLVREVALDLLAEFADETVRKLGVRVSNLSFGAGEQATLGGYEGVGRTAGDGGSADPVDGDGSVESIEVSEATETSEAAGSMPQATSNDEQQGDVPETATGGTLDDWAEEAGVLEAEEREARRRSRDGQVSLGDFE</sequence>
<dbReference type="EC" id="2.7.7.7" evidence="2"/>
<dbReference type="PROSITE" id="PS50173">
    <property type="entry name" value="UMUC"/>
    <property type="match status" value="1"/>
</dbReference>
<dbReference type="OrthoDB" id="372207at2157"/>
<feature type="domain" description="UmuC" evidence="4">
    <location>
        <begin position="18"/>
        <end position="226"/>
    </location>
</feature>
<dbReference type="Pfam" id="PF11799">
    <property type="entry name" value="IMS_C"/>
    <property type="match status" value="1"/>
</dbReference>
<dbReference type="GO" id="GO:0042276">
    <property type="term" value="P:error-prone translesion synthesis"/>
    <property type="evidence" value="ECO:0007669"/>
    <property type="project" value="TreeGrafter"/>
</dbReference>
<dbReference type="Gene3D" id="3.40.1170.60">
    <property type="match status" value="1"/>
</dbReference>
<keyword evidence="2" id="KW-0963">Cytoplasm</keyword>
<comment type="function">
    <text evidence="2">Poorly processive, error-prone DNA polymerase involved in untargeted mutagenesis. Copies undamaged DNA at stalled replication forks, which arise in vivo from mismatched or misaligned primer ends. These misaligned primers can be extended by PolIV. Exhibits no 3'-5' exonuclease (proofreading) activity. May be involved in translesional synthesis.</text>
</comment>
<dbReference type="InterPro" id="IPR024728">
    <property type="entry name" value="PolY_HhH_motif"/>
</dbReference>
<feature type="compositionally biased region" description="Basic and acidic residues" evidence="3">
    <location>
        <begin position="252"/>
        <end position="275"/>
    </location>
</feature>
<feature type="binding site" evidence="2">
    <location>
        <position position="137"/>
    </location>
    <ligand>
        <name>Mg(2+)</name>
        <dbReference type="ChEBI" id="CHEBI:18420"/>
    </ligand>
</feature>
<dbReference type="Gene3D" id="1.10.150.20">
    <property type="entry name" value="5' to 3' exonuclease, C-terminal subdomain"/>
    <property type="match status" value="1"/>
</dbReference>
<dbReference type="Proteomes" id="UP000509750">
    <property type="component" value="Chromosome"/>
</dbReference>
<comment type="cofactor">
    <cofactor evidence="2">
        <name>Mg(2+)</name>
        <dbReference type="ChEBI" id="CHEBI:18420"/>
    </cofactor>
    <text evidence="2">Binds 2 magnesium ions per subunit.</text>
</comment>
<evidence type="ECO:0000256" key="2">
    <source>
        <dbReference type="HAMAP-Rule" id="MF_01113"/>
    </source>
</evidence>
<keyword evidence="2" id="KW-0239">DNA-directed DNA polymerase</keyword>
<dbReference type="Gene3D" id="3.30.1490.100">
    <property type="entry name" value="DNA polymerase, Y-family, little finger domain"/>
    <property type="match status" value="1"/>
</dbReference>
<dbReference type="Pfam" id="PF11798">
    <property type="entry name" value="IMS_HHH"/>
    <property type="match status" value="1"/>
</dbReference>
<dbReference type="SUPFAM" id="SSF56672">
    <property type="entry name" value="DNA/RNA polymerases"/>
    <property type="match status" value="1"/>
</dbReference>
<dbReference type="GO" id="GO:0000287">
    <property type="term" value="F:magnesium ion binding"/>
    <property type="evidence" value="ECO:0007669"/>
    <property type="project" value="UniProtKB-UniRule"/>
</dbReference>
<dbReference type="InterPro" id="IPR050116">
    <property type="entry name" value="DNA_polymerase-Y"/>
</dbReference>
<comment type="similarity">
    <text evidence="1 2">Belongs to the DNA polymerase type-Y family.</text>
</comment>
<dbReference type="PANTHER" id="PTHR11076">
    <property type="entry name" value="DNA REPAIR POLYMERASE UMUC / TRANSFERASE FAMILY MEMBER"/>
    <property type="match status" value="1"/>
</dbReference>
<keyword evidence="6" id="KW-1185">Reference proteome</keyword>
<dbReference type="GO" id="GO:0003887">
    <property type="term" value="F:DNA-directed DNA polymerase activity"/>
    <property type="evidence" value="ECO:0007669"/>
    <property type="project" value="UniProtKB-UniRule"/>
</dbReference>
<dbReference type="EMBL" id="CP058529">
    <property type="protein sequence ID" value="QLG27089.1"/>
    <property type="molecule type" value="Genomic_DNA"/>
</dbReference>
<feature type="binding site" evidence="2">
    <location>
        <position position="22"/>
    </location>
    <ligand>
        <name>Mg(2+)</name>
        <dbReference type="ChEBI" id="CHEBI:18420"/>
    </ligand>
</feature>
<organism evidence="5 6">
    <name type="scientific">Halorarum halophilum</name>
    <dbReference type="NCBI Taxonomy" id="2743090"/>
    <lineage>
        <taxon>Archaea</taxon>
        <taxon>Methanobacteriati</taxon>
        <taxon>Methanobacteriota</taxon>
        <taxon>Stenosarchaea group</taxon>
        <taxon>Halobacteria</taxon>
        <taxon>Halobacteriales</taxon>
        <taxon>Haloferacaceae</taxon>
        <taxon>Halorarum</taxon>
    </lineage>
</organism>
<keyword evidence="2" id="KW-0238">DNA-binding</keyword>
<keyword evidence="2" id="KW-0460">Magnesium</keyword>
<dbReference type="AlphaFoldDB" id="A0A7D5GWP3"/>
<dbReference type="InterPro" id="IPR043128">
    <property type="entry name" value="Rev_trsase/Diguanyl_cyclase"/>
</dbReference>
<dbReference type="InterPro" id="IPR043502">
    <property type="entry name" value="DNA/RNA_pol_sf"/>
</dbReference>
<keyword evidence="2" id="KW-0515">Mutator protein</keyword>
<dbReference type="Gene3D" id="3.30.70.270">
    <property type="match status" value="1"/>
</dbReference>
<keyword evidence="2" id="KW-0235">DNA replication</keyword>
<dbReference type="InterPro" id="IPR022880">
    <property type="entry name" value="DNApol_IV"/>
</dbReference>
<protein>
    <recommendedName>
        <fullName evidence="2">DNA polymerase IV</fullName>
        <shortName evidence="2">Pol IV</shortName>
        <ecNumber evidence="2">2.7.7.7</ecNumber>
    </recommendedName>
</protein>
<dbReference type="InterPro" id="IPR017961">
    <property type="entry name" value="DNA_pol_Y-fam_little_finger"/>
</dbReference>